<accession>A0A0A0LIA1</accession>
<sequence>MNLNFHPFFRTKGESKKSKLQNKYRNSSHATASHEQIHHATKPISEICSNDYDGDIGITTMISHLK</sequence>
<feature type="region of interest" description="Disordered" evidence="1">
    <location>
        <begin position="1"/>
        <end position="20"/>
    </location>
</feature>
<evidence type="ECO:0000256" key="1">
    <source>
        <dbReference type="SAM" id="MobiDB-lite"/>
    </source>
</evidence>
<dbReference type="AlphaFoldDB" id="A0A0A0LIA1"/>
<reference evidence="2 3" key="3">
    <citation type="journal article" date="2010" name="BMC Genomics">
        <title>Transcriptome sequencing and comparative analysis of cucumber flowers with different sex types.</title>
        <authorList>
            <person name="Guo S."/>
            <person name="Zheng Y."/>
            <person name="Joung J.G."/>
            <person name="Liu S."/>
            <person name="Zhang Z."/>
            <person name="Crasta O.R."/>
            <person name="Sobral B.W."/>
            <person name="Xu Y."/>
            <person name="Huang S."/>
            <person name="Fei Z."/>
        </authorList>
    </citation>
    <scope>NUCLEOTIDE SEQUENCE [LARGE SCALE GENOMIC DNA]</scope>
    <source>
        <strain evidence="3">cv. 9930</strain>
    </source>
</reference>
<gene>
    <name evidence="2" type="ORF">Csa_2G193880</name>
</gene>
<dbReference type="EMBL" id="CM002923">
    <property type="protein sequence ID" value="KGN61635.1"/>
    <property type="molecule type" value="Genomic_DNA"/>
</dbReference>
<keyword evidence="3" id="KW-1185">Reference proteome</keyword>
<protein>
    <submittedName>
        <fullName evidence="2">Uncharacterized protein</fullName>
    </submittedName>
</protein>
<reference evidence="2 3" key="4">
    <citation type="journal article" date="2011" name="BMC Genomics">
        <title>RNA-Seq improves annotation of protein-coding genes in the cucumber genome.</title>
        <authorList>
            <person name="Li Z."/>
            <person name="Zhang Z."/>
            <person name="Yan P."/>
            <person name="Huang S."/>
            <person name="Fei Z."/>
            <person name="Lin K."/>
        </authorList>
    </citation>
    <scope>NUCLEOTIDE SEQUENCE [LARGE SCALE GENOMIC DNA]</scope>
    <source>
        <strain evidence="3">cv. 9930</strain>
    </source>
</reference>
<dbReference type="Proteomes" id="UP000029981">
    <property type="component" value="Chromosome 2"/>
</dbReference>
<name>A0A0A0LIA1_CUCSA</name>
<evidence type="ECO:0000313" key="2">
    <source>
        <dbReference type="EMBL" id="KGN61635.1"/>
    </source>
</evidence>
<dbReference type="Gramene" id="KGN61635">
    <property type="protein sequence ID" value="KGN61635"/>
    <property type="gene ID" value="Csa_2G193880"/>
</dbReference>
<organism evidence="2 3">
    <name type="scientific">Cucumis sativus</name>
    <name type="common">Cucumber</name>
    <dbReference type="NCBI Taxonomy" id="3659"/>
    <lineage>
        <taxon>Eukaryota</taxon>
        <taxon>Viridiplantae</taxon>
        <taxon>Streptophyta</taxon>
        <taxon>Embryophyta</taxon>
        <taxon>Tracheophyta</taxon>
        <taxon>Spermatophyta</taxon>
        <taxon>Magnoliopsida</taxon>
        <taxon>eudicotyledons</taxon>
        <taxon>Gunneridae</taxon>
        <taxon>Pentapetalae</taxon>
        <taxon>rosids</taxon>
        <taxon>fabids</taxon>
        <taxon>Cucurbitales</taxon>
        <taxon>Cucurbitaceae</taxon>
        <taxon>Benincaseae</taxon>
        <taxon>Cucumis</taxon>
    </lineage>
</organism>
<reference evidence="2 3" key="1">
    <citation type="journal article" date="2009" name="Nat. Genet.">
        <title>The genome of the cucumber, Cucumis sativus L.</title>
        <authorList>
            <person name="Huang S."/>
            <person name="Li R."/>
            <person name="Zhang Z."/>
            <person name="Li L."/>
            <person name="Gu X."/>
            <person name="Fan W."/>
            <person name="Lucas W.J."/>
            <person name="Wang X."/>
            <person name="Xie B."/>
            <person name="Ni P."/>
            <person name="Ren Y."/>
            <person name="Zhu H."/>
            <person name="Li J."/>
            <person name="Lin K."/>
            <person name="Jin W."/>
            <person name="Fei Z."/>
            <person name="Li G."/>
            <person name="Staub J."/>
            <person name="Kilian A."/>
            <person name="van der Vossen E.A."/>
            <person name="Wu Y."/>
            <person name="Guo J."/>
            <person name="He J."/>
            <person name="Jia Z."/>
            <person name="Ren Y."/>
            <person name="Tian G."/>
            <person name="Lu Y."/>
            <person name="Ruan J."/>
            <person name="Qian W."/>
            <person name="Wang M."/>
            <person name="Huang Q."/>
            <person name="Li B."/>
            <person name="Xuan Z."/>
            <person name="Cao J."/>
            <person name="Asan"/>
            <person name="Wu Z."/>
            <person name="Zhang J."/>
            <person name="Cai Q."/>
            <person name="Bai Y."/>
            <person name="Zhao B."/>
            <person name="Han Y."/>
            <person name="Li Y."/>
            <person name="Li X."/>
            <person name="Wang S."/>
            <person name="Shi Q."/>
            <person name="Liu S."/>
            <person name="Cho W.K."/>
            <person name="Kim J.Y."/>
            <person name="Xu Y."/>
            <person name="Heller-Uszynska K."/>
            <person name="Miao H."/>
            <person name="Cheng Z."/>
            <person name="Zhang S."/>
            <person name="Wu J."/>
            <person name="Yang Y."/>
            <person name="Kang H."/>
            <person name="Li M."/>
            <person name="Liang H."/>
            <person name="Ren X."/>
            <person name="Shi Z."/>
            <person name="Wen M."/>
            <person name="Jian M."/>
            <person name="Yang H."/>
            <person name="Zhang G."/>
            <person name="Yang Z."/>
            <person name="Chen R."/>
            <person name="Liu S."/>
            <person name="Li J."/>
            <person name="Ma L."/>
            <person name="Liu H."/>
            <person name="Zhou Y."/>
            <person name="Zhao J."/>
            <person name="Fang X."/>
            <person name="Li G."/>
            <person name="Fang L."/>
            <person name="Li Y."/>
            <person name="Liu D."/>
            <person name="Zheng H."/>
            <person name="Zhang Y."/>
            <person name="Qin N."/>
            <person name="Li Z."/>
            <person name="Yang G."/>
            <person name="Yang S."/>
            <person name="Bolund L."/>
            <person name="Kristiansen K."/>
            <person name="Zheng H."/>
            <person name="Li S."/>
            <person name="Zhang X."/>
            <person name="Yang H."/>
            <person name="Wang J."/>
            <person name="Sun R."/>
            <person name="Zhang B."/>
            <person name="Jiang S."/>
            <person name="Wang J."/>
            <person name="Du Y."/>
            <person name="Li S."/>
        </authorList>
    </citation>
    <scope>NUCLEOTIDE SEQUENCE [LARGE SCALE GENOMIC DNA]</scope>
    <source>
        <strain evidence="3">cv. 9930</strain>
    </source>
</reference>
<reference evidence="2 3" key="2">
    <citation type="journal article" date="2009" name="PLoS ONE">
        <title>An integrated genetic and cytogenetic map of the cucumber genome.</title>
        <authorList>
            <person name="Ren Y."/>
            <person name="Zhang Z."/>
            <person name="Liu J."/>
            <person name="Staub J.E."/>
            <person name="Han Y."/>
            <person name="Cheng Z."/>
            <person name="Li X."/>
            <person name="Lu J."/>
            <person name="Miao H."/>
            <person name="Kang H."/>
            <person name="Xie B."/>
            <person name="Gu X."/>
            <person name="Wang X."/>
            <person name="Du Y."/>
            <person name="Jin W."/>
            <person name="Huang S."/>
        </authorList>
    </citation>
    <scope>NUCLEOTIDE SEQUENCE [LARGE SCALE GENOMIC DNA]</scope>
    <source>
        <strain evidence="3">cv. 9930</strain>
    </source>
</reference>
<proteinExistence type="predicted"/>
<evidence type="ECO:0000313" key="3">
    <source>
        <dbReference type="Proteomes" id="UP000029981"/>
    </source>
</evidence>